<dbReference type="Pfam" id="PF22638">
    <property type="entry name" value="FlgK_D1"/>
    <property type="match status" value="1"/>
</dbReference>
<comment type="subcellular location">
    <subcellularLocation>
        <location evidence="1">Bacterial flagellum</location>
    </subcellularLocation>
    <subcellularLocation>
        <location evidence="2">Secreted</location>
    </subcellularLocation>
</comment>
<proteinExistence type="inferred from homology"/>
<dbReference type="RefSeq" id="WP_011390282.1">
    <property type="nucleotide sequence ID" value="NC_007643.1"/>
</dbReference>
<evidence type="ECO:0000256" key="2">
    <source>
        <dbReference type="ARBA" id="ARBA00004613"/>
    </source>
</evidence>
<evidence type="ECO:0000256" key="1">
    <source>
        <dbReference type="ARBA" id="ARBA00004365"/>
    </source>
</evidence>
<dbReference type="InterPro" id="IPR010930">
    <property type="entry name" value="Flg_bb/hook_C_dom"/>
</dbReference>
<evidence type="ECO:0000256" key="4">
    <source>
        <dbReference type="ARBA" id="ARBA00016244"/>
    </source>
</evidence>
<dbReference type="GO" id="GO:0044780">
    <property type="term" value="P:bacterial-type flagellum assembly"/>
    <property type="evidence" value="ECO:0007669"/>
    <property type="project" value="InterPro"/>
</dbReference>
<dbReference type="InterPro" id="IPR002371">
    <property type="entry name" value="FlgK"/>
</dbReference>
<dbReference type="PATRIC" id="fig|269796.9.peg.2636"/>
<keyword evidence="6" id="KW-0975">Bacterial flagellum</keyword>
<dbReference type="GO" id="GO:0009424">
    <property type="term" value="C:bacterial-type flagellum hook"/>
    <property type="evidence" value="ECO:0007669"/>
    <property type="project" value="InterPro"/>
</dbReference>
<dbReference type="GO" id="GO:0005576">
    <property type="term" value="C:extracellular region"/>
    <property type="evidence" value="ECO:0007669"/>
    <property type="project" value="UniProtKB-SubCell"/>
</dbReference>
<dbReference type="PhylomeDB" id="Q2RRB6"/>
<dbReference type="Pfam" id="PF06429">
    <property type="entry name" value="Flg_bbr_C"/>
    <property type="match status" value="1"/>
</dbReference>
<protein>
    <recommendedName>
        <fullName evidence="4">Flagellar hook-associated protein 1</fullName>
    </recommendedName>
</protein>
<dbReference type="KEGG" id="rru:Rru_A2529"/>
<sequence length="452" mass="46549">MSIASIIATGRSGILGAQAQIAVTSTNLTNAGATGYTAKSASTSTQVYGGKAVGVNVVGYGNSVDQILAADVVKSASTAAYDDTIASYLSSVLNSYGTTAKGSPLESATTALQTAVSNAVTAGADSDSVDKVVATLETWTKSLNTLSSAIQSSRTAADQHVAEEVETINGLLGDLDKLNSEFSKAKAAGNPTADIEDQQRTLLTSLATHVDINYYTTATGELNVFTKGGKSLLTSSVHKLAAEPTGILKAGNPGAKITLDGQTVVDPTVDPPIKELTGGTLGALLTMRDTTLPALQKDLDAFATDLTTIINTVYPGLISTTPAGASEIKVADPTAITSGDTDKMKGLWTALSEPITFSASTDGTMGASKTTLISRVSAIVDNVADLSTAANSKASLSAKTATALSDKFDNTYGVNVEEETAKMLVFQQSFQMTSQVITTAREMFNTLMSMMK</sequence>
<keyword evidence="10" id="KW-1185">Reference proteome</keyword>
<gene>
    <name evidence="9" type="ordered locus">Rru_A2529</name>
</gene>
<evidence type="ECO:0000256" key="5">
    <source>
        <dbReference type="ARBA" id="ARBA00022525"/>
    </source>
</evidence>
<reference evidence="9 10" key="1">
    <citation type="journal article" date="2011" name="Stand. Genomic Sci.">
        <title>Complete genome sequence of Rhodospirillum rubrum type strain (S1).</title>
        <authorList>
            <person name="Munk A.C."/>
            <person name="Copeland A."/>
            <person name="Lucas S."/>
            <person name="Lapidus A."/>
            <person name="Del Rio T.G."/>
            <person name="Barry K."/>
            <person name="Detter J.C."/>
            <person name="Hammon N."/>
            <person name="Israni S."/>
            <person name="Pitluck S."/>
            <person name="Brettin T."/>
            <person name="Bruce D."/>
            <person name="Han C."/>
            <person name="Tapia R."/>
            <person name="Gilna P."/>
            <person name="Schmutz J."/>
            <person name="Larimer F."/>
            <person name="Land M."/>
            <person name="Kyrpides N.C."/>
            <person name="Mavromatis K."/>
            <person name="Richardson P."/>
            <person name="Rohde M."/>
            <person name="Goker M."/>
            <person name="Klenk H.P."/>
            <person name="Zhang Y."/>
            <person name="Roberts G.P."/>
            <person name="Reslewic S."/>
            <person name="Schwartz D.C."/>
        </authorList>
    </citation>
    <scope>NUCLEOTIDE SEQUENCE [LARGE SCALE GENOMIC DNA]</scope>
    <source>
        <strain evidence="10">ATCC 11170 / ATH 1.1.1 / DSM 467 / LMG 4362 / NCIMB 8255 / S1</strain>
    </source>
</reference>
<evidence type="ECO:0000313" key="9">
    <source>
        <dbReference type="EMBL" id="ABC23329.1"/>
    </source>
</evidence>
<dbReference type="NCBIfam" id="TIGR02492">
    <property type="entry name" value="flgK_ends"/>
    <property type="match status" value="1"/>
</dbReference>
<keyword evidence="5" id="KW-0964">Secreted</keyword>
<evidence type="ECO:0000259" key="8">
    <source>
        <dbReference type="Pfam" id="PF22638"/>
    </source>
</evidence>
<dbReference type="PANTHER" id="PTHR30033">
    <property type="entry name" value="FLAGELLAR HOOK-ASSOCIATED PROTEIN 1"/>
    <property type="match status" value="1"/>
</dbReference>
<evidence type="ECO:0000259" key="7">
    <source>
        <dbReference type="Pfam" id="PF06429"/>
    </source>
</evidence>
<evidence type="ECO:0000256" key="6">
    <source>
        <dbReference type="ARBA" id="ARBA00023143"/>
    </source>
</evidence>
<dbReference type="EMBL" id="CP000230">
    <property type="protein sequence ID" value="ABC23329.1"/>
    <property type="molecule type" value="Genomic_DNA"/>
</dbReference>
<feature type="domain" description="Flagellar basal-body/hook protein C-terminal" evidence="7">
    <location>
        <begin position="411"/>
        <end position="450"/>
    </location>
</feature>
<dbReference type="GO" id="GO:0005198">
    <property type="term" value="F:structural molecule activity"/>
    <property type="evidence" value="ECO:0007669"/>
    <property type="project" value="InterPro"/>
</dbReference>
<dbReference type="AlphaFoldDB" id="Q2RRB6"/>
<dbReference type="Proteomes" id="UP000001929">
    <property type="component" value="Chromosome"/>
</dbReference>
<dbReference type="eggNOG" id="COG1256">
    <property type="taxonomic scope" value="Bacteria"/>
</dbReference>
<name>Q2RRB6_RHORT</name>
<evidence type="ECO:0000313" key="10">
    <source>
        <dbReference type="Proteomes" id="UP000001929"/>
    </source>
</evidence>
<dbReference type="SUPFAM" id="SSF64518">
    <property type="entry name" value="Phase 1 flagellin"/>
    <property type="match status" value="1"/>
</dbReference>
<evidence type="ECO:0000256" key="3">
    <source>
        <dbReference type="ARBA" id="ARBA00009677"/>
    </source>
</evidence>
<dbReference type="EnsemblBacteria" id="ABC23329">
    <property type="protein sequence ID" value="ABC23329"/>
    <property type="gene ID" value="Rru_A2529"/>
</dbReference>
<dbReference type="STRING" id="269796.Rru_A2529"/>
<accession>Q2RRB6</accession>
<comment type="similarity">
    <text evidence="3">Belongs to the flagella basal body rod proteins family.</text>
</comment>
<feature type="domain" description="Flagellar hook-associated protein FlgK helical" evidence="8">
    <location>
        <begin position="102"/>
        <end position="313"/>
    </location>
</feature>
<dbReference type="HOGENOM" id="CLU_012762_3_0_5"/>
<dbReference type="PANTHER" id="PTHR30033:SF1">
    <property type="entry name" value="FLAGELLAR HOOK-ASSOCIATED PROTEIN 1"/>
    <property type="match status" value="1"/>
</dbReference>
<dbReference type="InterPro" id="IPR053927">
    <property type="entry name" value="FlgK_helical"/>
</dbReference>
<organism evidence="9 10">
    <name type="scientific">Rhodospirillum rubrum (strain ATCC 11170 / ATH 1.1.1 / DSM 467 / LMG 4362 / NCIMB 8255 / S1)</name>
    <dbReference type="NCBI Taxonomy" id="269796"/>
    <lineage>
        <taxon>Bacteria</taxon>
        <taxon>Pseudomonadati</taxon>
        <taxon>Pseudomonadota</taxon>
        <taxon>Alphaproteobacteria</taxon>
        <taxon>Rhodospirillales</taxon>
        <taxon>Rhodospirillaceae</taxon>
        <taxon>Rhodospirillum</taxon>
    </lineage>
</organism>